<keyword evidence="6" id="KW-1185">Reference proteome</keyword>
<evidence type="ECO:0000256" key="3">
    <source>
        <dbReference type="ARBA" id="ARBA00022821"/>
    </source>
</evidence>
<accession>A0A6A3AR35</accession>
<evidence type="ECO:0000259" key="4">
    <source>
        <dbReference type="Pfam" id="PF18052"/>
    </source>
</evidence>
<dbReference type="InterPro" id="IPR041118">
    <property type="entry name" value="Rx_N"/>
</dbReference>
<gene>
    <name evidence="5" type="ORF">F3Y22_tig00110418pilonHSYRG00101</name>
</gene>
<dbReference type="Pfam" id="PF18052">
    <property type="entry name" value="Rx_N"/>
    <property type="match status" value="1"/>
</dbReference>
<dbReference type="Proteomes" id="UP000436088">
    <property type="component" value="Unassembled WGS sequence"/>
</dbReference>
<organism evidence="5 6">
    <name type="scientific">Hibiscus syriacus</name>
    <name type="common">Rose of Sharon</name>
    <dbReference type="NCBI Taxonomy" id="106335"/>
    <lineage>
        <taxon>Eukaryota</taxon>
        <taxon>Viridiplantae</taxon>
        <taxon>Streptophyta</taxon>
        <taxon>Embryophyta</taxon>
        <taxon>Tracheophyta</taxon>
        <taxon>Spermatophyta</taxon>
        <taxon>Magnoliopsida</taxon>
        <taxon>eudicotyledons</taxon>
        <taxon>Gunneridae</taxon>
        <taxon>Pentapetalae</taxon>
        <taxon>rosids</taxon>
        <taxon>malvids</taxon>
        <taxon>Malvales</taxon>
        <taxon>Malvaceae</taxon>
        <taxon>Malvoideae</taxon>
        <taxon>Hibiscus</taxon>
    </lineage>
</organism>
<protein>
    <submittedName>
        <fullName evidence="5">LRR and NB-ARC domains-containing disease resistance protein</fullName>
    </submittedName>
</protein>
<proteinExistence type="predicted"/>
<keyword evidence="1" id="KW-0677">Repeat</keyword>
<dbReference type="Gene3D" id="1.20.5.4130">
    <property type="match status" value="1"/>
</dbReference>
<evidence type="ECO:0000256" key="1">
    <source>
        <dbReference type="ARBA" id="ARBA00022737"/>
    </source>
</evidence>
<evidence type="ECO:0000313" key="6">
    <source>
        <dbReference type="Proteomes" id="UP000436088"/>
    </source>
</evidence>
<dbReference type="EMBL" id="VEPZ02000979">
    <property type="protein sequence ID" value="KAE8705715.1"/>
    <property type="molecule type" value="Genomic_DNA"/>
</dbReference>
<comment type="caution">
    <text evidence="5">The sequence shown here is derived from an EMBL/GenBank/DDBJ whole genome shotgun (WGS) entry which is preliminary data.</text>
</comment>
<dbReference type="AlphaFoldDB" id="A0A6A3AR35"/>
<reference evidence="5" key="1">
    <citation type="submission" date="2019-09" db="EMBL/GenBank/DDBJ databases">
        <title>Draft genome information of white flower Hibiscus syriacus.</title>
        <authorList>
            <person name="Kim Y.-M."/>
        </authorList>
    </citation>
    <scope>NUCLEOTIDE SEQUENCE [LARGE SCALE GENOMIC DNA]</scope>
    <source>
        <strain evidence="5">YM2019G1</strain>
    </source>
</reference>
<dbReference type="GO" id="GO:0000166">
    <property type="term" value="F:nucleotide binding"/>
    <property type="evidence" value="ECO:0007669"/>
    <property type="project" value="UniProtKB-KW"/>
</dbReference>
<feature type="domain" description="Disease resistance N-terminal" evidence="4">
    <location>
        <begin position="10"/>
        <end position="103"/>
    </location>
</feature>
<keyword evidence="3" id="KW-0611">Plant defense</keyword>
<name>A0A6A3AR35_HIBSY</name>
<dbReference type="PANTHER" id="PTHR33377:SF62">
    <property type="entry name" value="OS10G0133166 PROTEIN"/>
    <property type="match status" value="1"/>
</dbReference>
<dbReference type="GO" id="GO:0006952">
    <property type="term" value="P:defense response"/>
    <property type="evidence" value="ECO:0007669"/>
    <property type="project" value="UniProtKB-KW"/>
</dbReference>
<keyword evidence="2" id="KW-0547">Nucleotide-binding</keyword>
<dbReference type="PANTHER" id="PTHR33377">
    <property type="entry name" value="OS10G0134700 PROTEIN-RELATED"/>
    <property type="match status" value="1"/>
</dbReference>
<sequence length="152" mass="17611">MAGELVGGAFLSSFLQVLFDRMASPEVIDFIRGEKLNRPLFQKLEATLLSINAVLDDAEGKQIMNHNVKKWLNELKDAVYDAEDLLDEVSTEALRWKLEVEHQTSTTKVRRLFTSLNPFHKRTESKLVGILERVEYLERQKDVLFFERMVRG</sequence>
<evidence type="ECO:0000256" key="2">
    <source>
        <dbReference type="ARBA" id="ARBA00022741"/>
    </source>
</evidence>
<evidence type="ECO:0000313" key="5">
    <source>
        <dbReference type="EMBL" id="KAE8705715.1"/>
    </source>
</evidence>